<evidence type="ECO:0000256" key="3">
    <source>
        <dbReference type="ARBA" id="ARBA00023172"/>
    </source>
</evidence>
<proteinExistence type="predicted"/>
<dbReference type="Pfam" id="PF00589">
    <property type="entry name" value="Phage_integrase"/>
    <property type="match status" value="1"/>
</dbReference>
<name>A0A160FTM3_9BURK</name>
<evidence type="ECO:0008006" key="9">
    <source>
        <dbReference type="Google" id="ProtNLM"/>
    </source>
</evidence>
<dbReference type="PANTHER" id="PTHR30349">
    <property type="entry name" value="PHAGE INTEGRASE-RELATED"/>
    <property type="match status" value="1"/>
</dbReference>
<dbReference type="GO" id="GO:0006310">
    <property type="term" value="P:DNA recombination"/>
    <property type="evidence" value="ECO:0007669"/>
    <property type="project" value="UniProtKB-KW"/>
</dbReference>
<gene>
    <name evidence="7" type="ORF">AYM40_29480</name>
</gene>
<dbReference type="InterPro" id="IPR010998">
    <property type="entry name" value="Integrase_recombinase_N"/>
</dbReference>
<dbReference type="InterPro" id="IPR050090">
    <property type="entry name" value="Tyrosine_recombinase_XerCD"/>
</dbReference>
<sequence>MDALASIRPAATSWLLRSNIAELVQPFRERLVKRRYACKVVRSYTYCLAHFAHWAQRRPGGAIASAERSELFLDRHLAKCCCPPEVSRDRGHHHAALAHLRALLHEQDIPITEGRNDIVDEELRHYDDYMRLARGLAPTTRALRLRTLRPFIEQRVSADRTDLLPLTADHLRQFFSEMLQRWSVASAGTLAGALRSYLRYRATHGDAVNHLISAIARPPNWRLAPLPQTLTAAETARLLGAFGPGVASARRGYAMVRCLVDLGLRSSEVVGLSLDDIDWKSGTVRLCRNKSRRVDILPLPHSTGSAIASYLQHERPSCAGRHLFVRCRAPVEQPVGAATVRRVVLEAFQRCGLPPVRAHALRNTLAERLLDHGGTLKDVADILRHRELNTTMIYAKVNNSCLAEVAMPWPGSAS</sequence>
<evidence type="ECO:0000256" key="2">
    <source>
        <dbReference type="ARBA" id="ARBA00023125"/>
    </source>
</evidence>
<dbReference type="InterPro" id="IPR011010">
    <property type="entry name" value="DNA_brk_join_enz"/>
</dbReference>
<reference evidence="7 8" key="1">
    <citation type="journal article" date="2016" name="Gene">
        <title>PacBio SMRT assembly of a complex multi-replicon genome reveals chlorocatechol degradative operon in a region of genome plasticity.</title>
        <authorList>
            <person name="Ricker N."/>
            <person name="Shen S.Y."/>
            <person name="Goordial J."/>
            <person name="Jin S."/>
            <person name="Fulthorpe R.R."/>
        </authorList>
    </citation>
    <scope>NUCLEOTIDE SEQUENCE [LARGE SCALE GENOMIC DNA]</scope>
    <source>
        <strain evidence="7 8">OLGA172</strain>
    </source>
</reference>
<dbReference type="AlphaFoldDB" id="A0A160FTM3"/>
<keyword evidence="1" id="KW-0229">DNA integration</keyword>
<dbReference type="PROSITE" id="PS51900">
    <property type="entry name" value="CB"/>
    <property type="match status" value="1"/>
</dbReference>
<dbReference type="Gene3D" id="1.10.150.130">
    <property type="match status" value="1"/>
</dbReference>
<evidence type="ECO:0000313" key="8">
    <source>
        <dbReference type="Proteomes" id="UP000076852"/>
    </source>
</evidence>
<dbReference type="KEGG" id="buz:AYM40_29480"/>
<protein>
    <recommendedName>
        <fullName evidence="9">Integrase</fullName>
    </recommendedName>
</protein>
<dbReference type="GO" id="GO:0003677">
    <property type="term" value="F:DNA binding"/>
    <property type="evidence" value="ECO:0007669"/>
    <property type="project" value="UniProtKB-UniRule"/>
</dbReference>
<evidence type="ECO:0000259" key="5">
    <source>
        <dbReference type="PROSITE" id="PS51898"/>
    </source>
</evidence>
<keyword evidence="2 4" id="KW-0238">DNA-binding</keyword>
<organism evidence="7 8">
    <name type="scientific">Paraburkholderia phytofirmans OLGA172</name>
    <dbReference type="NCBI Taxonomy" id="1417228"/>
    <lineage>
        <taxon>Bacteria</taxon>
        <taxon>Pseudomonadati</taxon>
        <taxon>Pseudomonadota</taxon>
        <taxon>Betaproteobacteria</taxon>
        <taxon>Burkholderiales</taxon>
        <taxon>Burkholderiaceae</taxon>
        <taxon>Paraburkholderia</taxon>
    </lineage>
</organism>
<dbReference type="InterPro" id="IPR044068">
    <property type="entry name" value="CB"/>
</dbReference>
<keyword evidence="8" id="KW-1185">Reference proteome</keyword>
<dbReference type="PANTHER" id="PTHR30349:SF90">
    <property type="entry name" value="TYROSINE RECOMBINASE XERD"/>
    <property type="match status" value="1"/>
</dbReference>
<keyword evidence="3" id="KW-0233">DNA recombination</keyword>
<dbReference type="InterPro" id="IPR002104">
    <property type="entry name" value="Integrase_catalytic"/>
</dbReference>
<evidence type="ECO:0000256" key="1">
    <source>
        <dbReference type="ARBA" id="ARBA00022908"/>
    </source>
</evidence>
<dbReference type="PROSITE" id="PS51898">
    <property type="entry name" value="TYR_RECOMBINASE"/>
    <property type="match status" value="1"/>
</dbReference>
<dbReference type="Gene3D" id="1.10.443.10">
    <property type="entry name" value="Intergrase catalytic core"/>
    <property type="match status" value="1"/>
</dbReference>
<feature type="domain" description="Tyr recombinase" evidence="5">
    <location>
        <begin position="225"/>
        <end position="407"/>
    </location>
</feature>
<dbReference type="EMBL" id="CP014579">
    <property type="protein sequence ID" value="ANB76371.1"/>
    <property type="molecule type" value="Genomic_DNA"/>
</dbReference>
<dbReference type="STRING" id="1804984.AYM40_29480"/>
<dbReference type="Proteomes" id="UP000076852">
    <property type="component" value="Chromosome 2"/>
</dbReference>
<evidence type="ECO:0000259" key="6">
    <source>
        <dbReference type="PROSITE" id="PS51900"/>
    </source>
</evidence>
<dbReference type="RefSeq" id="WP_063499601.1">
    <property type="nucleotide sequence ID" value="NZ_CP014579.1"/>
</dbReference>
<dbReference type="GO" id="GO:0015074">
    <property type="term" value="P:DNA integration"/>
    <property type="evidence" value="ECO:0007669"/>
    <property type="project" value="UniProtKB-KW"/>
</dbReference>
<dbReference type="SUPFAM" id="SSF56349">
    <property type="entry name" value="DNA breaking-rejoining enzymes"/>
    <property type="match status" value="1"/>
</dbReference>
<evidence type="ECO:0000256" key="4">
    <source>
        <dbReference type="PROSITE-ProRule" id="PRU01248"/>
    </source>
</evidence>
<evidence type="ECO:0000313" key="7">
    <source>
        <dbReference type="EMBL" id="ANB76371.1"/>
    </source>
</evidence>
<accession>A0A160FTM3</accession>
<dbReference type="InterPro" id="IPR013762">
    <property type="entry name" value="Integrase-like_cat_sf"/>
</dbReference>
<feature type="domain" description="Core-binding (CB)" evidence="6">
    <location>
        <begin position="117"/>
        <end position="202"/>
    </location>
</feature>